<evidence type="ECO:0000313" key="4">
    <source>
        <dbReference type="Proteomes" id="UP001198151"/>
    </source>
</evidence>
<reference evidence="3 4" key="1">
    <citation type="submission" date="2021-10" db="EMBL/GenBank/DDBJ databases">
        <title>Anaerobic single-cell dispensing facilitates the cultivation of human gut bacteria.</title>
        <authorList>
            <person name="Afrizal A."/>
        </authorList>
    </citation>
    <scope>NUCLEOTIDE SEQUENCE [LARGE SCALE GENOMIC DNA]</scope>
    <source>
        <strain evidence="3 4">CLA-AA-H200</strain>
    </source>
</reference>
<dbReference type="PANTHER" id="PTHR43364">
    <property type="entry name" value="NADH-SPECIFIC METHYLGLYOXAL REDUCTASE-RELATED"/>
    <property type="match status" value="1"/>
</dbReference>
<dbReference type="RefSeq" id="WP_227706198.1">
    <property type="nucleotide sequence ID" value="NZ_JAJEQX010000001.1"/>
</dbReference>
<dbReference type="CDD" id="cd19082">
    <property type="entry name" value="AKR_AKR10A1_2"/>
    <property type="match status" value="1"/>
</dbReference>
<dbReference type="Proteomes" id="UP001198151">
    <property type="component" value="Unassembled WGS sequence"/>
</dbReference>
<comment type="caution">
    <text evidence="3">The sequence shown here is derived from an EMBL/GenBank/DDBJ whole genome shotgun (WGS) entry which is preliminary data.</text>
</comment>
<dbReference type="PANTHER" id="PTHR43364:SF4">
    <property type="entry name" value="NAD(P)-LINKED OXIDOREDUCTASE SUPERFAMILY PROTEIN"/>
    <property type="match status" value="1"/>
</dbReference>
<dbReference type="InterPro" id="IPR023210">
    <property type="entry name" value="NADP_OxRdtase_dom"/>
</dbReference>
<evidence type="ECO:0000313" key="3">
    <source>
        <dbReference type="EMBL" id="MCC2253038.1"/>
    </source>
</evidence>
<accession>A0ABS8FSM2</accession>
<dbReference type="SUPFAM" id="SSF51430">
    <property type="entry name" value="NAD(P)-linked oxidoreductase"/>
    <property type="match status" value="1"/>
</dbReference>
<keyword evidence="4" id="KW-1185">Reference proteome</keyword>
<feature type="domain" description="NADP-dependent oxidoreductase" evidence="2">
    <location>
        <begin position="35"/>
        <end position="315"/>
    </location>
</feature>
<evidence type="ECO:0000256" key="1">
    <source>
        <dbReference type="ARBA" id="ARBA00023002"/>
    </source>
</evidence>
<name>A0ABS8FSM2_9FIRM</name>
<dbReference type="InterPro" id="IPR050523">
    <property type="entry name" value="AKR_Detox_Biosynth"/>
</dbReference>
<dbReference type="Gene3D" id="3.20.20.100">
    <property type="entry name" value="NADP-dependent oxidoreductase domain"/>
    <property type="match status" value="1"/>
</dbReference>
<keyword evidence="1" id="KW-0560">Oxidoreductase</keyword>
<evidence type="ECO:0000259" key="2">
    <source>
        <dbReference type="Pfam" id="PF00248"/>
    </source>
</evidence>
<organism evidence="3 4">
    <name type="scientific">Ruminococcus turbiniformis</name>
    <dbReference type="NCBI Taxonomy" id="2881258"/>
    <lineage>
        <taxon>Bacteria</taxon>
        <taxon>Bacillati</taxon>
        <taxon>Bacillota</taxon>
        <taxon>Clostridia</taxon>
        <taxon>Eubacteriales</taxon>
        <taxon>Oscillospiraceae</taxon>
        <taxon>Ruminococcus</taxon>
    </lineage>
</organism>
<proteinExistence type="predicted"/>
<dbReference type="EMBL" id="JAJEQX010000001">
    <property type="protein sequence ID" value="MCC2253038.1"/>
    <property type="molecule type" value="Genomic_DNA"/>
</dbReference>
<sequence length="318" mass="35954">MEYRDIPYVDKKVSRIFFGTAMEPFLSGGDGSGLLDVVYGLGVNAFDTARVYKGAEKVLGDWMEKRGNRDELVILSKCGHPTPDWKKRVNEREMRRDFEISSGYLHTDYIDIYLLHRDDPEVDAGEIVEIFNAMHAEGKIGAFGGSNWTCRRIEEANEYAYKHNLIPFTVSSPQFGLADQVDDPWGGGCISISGPLNGEEREWYRKTSMPVIAYSSLAHGFLSGKVKSDAPENAREIIGSEADRAYACEENFRRLKRCEEMAEKKGCTVAQIAMAWIYRQKLNTFAVVSASKEERMRDNIEALSIELSSEELEWLDLA</sequence>
<dbReference type="InterPro" id="IPR036812">
    <property type="entry name" value="NAD(P)_OxRdtase_dom_sf"/>
</dbReference>
<protein>
    <submittedName>
        <fullName evidence="3">Aldo/keto reductase</fullName>
    </submittedName>
</protein>
<gene>
    <name evidence="3" type="ORF">LKD70_01040</name>
</gene>
<dbReference type="Pfam" id="PF00248">
    <property type="entry name" value="Aldo_ket_red"/>
    <property type="match status" value="1"/>
</dbReference>